<comment type="subcellular location">
    <subcellularLocation>
        <location evidence="1">Membrane</location>
        <topology evidence="1">Multi-pass membrane protein</topology>
    </subcellularLocation>
</comment>
<dbReference type="GO" id="GO:0016020">
    <property type="term" value="C:membrane"/>
    <property type="evidence" value="ECO:0007669"/>
    <property type="project" value="UniProtKB-SubCell"/>
</dbReference>
<dbReference type="InterPro" id="IPR037185">
    <property type="entry name" value="EmrE-like"/>
</dbReference>
<dbReference type="Pfam" id="PF00892">
    <property type="entry name" value="EamA"/>
    <property type="match status" value="1"/>
</dbReference>
<keyword evidence="3 5" id="KW-1133">Transmembrane helix</keyword>
<dbReference type="OrthoDB" id="269675at2"/>
<dbReference type="PANTHER" id="PTHR22911:SF6">
    <property type="entry name" value="SOLUTE CARRIER FAMILY 35 MEMBER G1"/>
    <property type="match status" value="1"/>
</dbReference>
<evidence type="ECO:0000256" key="5">
    <source>
        <dbReference type="SAM" id="Phobius"/>
    </source>
</evidence>
<dbReference type="AlphaFoldDB" id="A0A5B9W9D9"/>
<reference evidence="7 8" key="1">
    <citation type="submission" date="2019-08" db="EMBL/GenBank/DDBJ databases">
        <title>Deep-cultivation of Planctomycetes and their phenomic and genomic characterization uncovers novel biology.</title>
        <authorList>
            <person name="Wiegand S."/>
            <person name="Jogler M."/>
            <person name="Boedeker C."/>
            <person name="Pinto D."/>
            <person name="Vollmers J."/>
            <person name="Rivas-Marin E."/>
            <person name="Kohn T."/>
            <person name="Peeters S.H."/>
            <person name="Heuer A."/>
            <person name="Rast P."/>
            <person name="Oberbeckmann S."/>
            <person name="Bunk B."/>
            <person name="Jeske O."/>
            <person name="Meyerdierks A."/>
            <person name="Storesund J.E."/>
            <person name="Kallscheuer N."/>
            <person name="Luecker S."/>
            <person name="Lage O.M."/>
            <person name="Pohl T."/>
            <person name="Merkel B.J."/>
            <person name="Hornburger P."/>
            <person name="Mueller R.-W."/>
            <person name="Bruemmer F."/>
            <person name="Labrenz M."/>
            <person name="Spormann A.M."/>
            <person name="Op den Camp H."/>
            <person name="Overmann J."/>
            <person name="Amann R."/>
            <person name="Jetten M.S.M."/>
            <person name="Mascher T."/>
            <person name="Medema M.H."/>
            <person name="Devos D.P."/>
            <person name="Kaster A.-K."/>
            <person name="Ovreas L."/>
            <person name="Rohde M."/>
            <person name="Galperin M.Y."/>
            <person name="Jogler C."/>
        </authorList>
    </citation>
    <scope>NUCLEOTIDE SEQUENCE [LARGE SCALE GENOMIC DNA]</scope>
    <source>
        <strain evidence="7 8">OJF2</strain>
    </source>
</reference>
<evidence type="ECO:0000256" key="3">
    <source>
        <dbReference type="ARBA" id="ARBA00022989"/>
    </source>
</evidence>
<organism evidence="7 8">
    <name type="scientific">Aquisphaera giovannonii</name>
    <dbReference type="NCBI Taxonomy" id="406548"/>
    <lineage>
        <taxon>Bacteria</taxon>
        <taxon>Pseudomonadati</taxon>
        <taxon>Planctomycetota</taxon>
        <taxon>Planctomycetia</taxon>
        <taxon>Isosphaerales</taxon>
        <taxon>Isosphaeraceae</taxon>
        <taxon>Aquisphaera</taxon>
    </lineage>
</organism>
<evidence type="ECO:0000313" key="7">
    <source>
        <dbReference type="EMBL" id="QEH36849.1"/>
    </source>
</evidence>
<evidence type="ECO:0000313" key="8">
    <source>
        <dbReference type="Proteomes" id="UP000324233"/>
    </source>
</evidence>
<keyword evidence="4 5" id="KW-0472">Membrane</keyword>
<accession>A0A5B9W9D9</accession>
<feature type="domain" description="EamA" evidence="6">
    <location>
        <begin position="154"/>
        <end position="277"/>
    </location>
</feature>
<evidence type="ECO:0000256" key="1">
    <source>
        <dbReference type="ARBA" id="ARBA00004141"/>
    </source>
</evidence>
<evidence type="ECO:0000256" key="2">
    <source>
        <dbReference type="ARBA" id="ARBA00022692"/>
    </source>
</evidence>
<feature type="transmembrane region" description="Helical" evidence="5">
    <location>
        <begin position="12"/>
        <end position="32"/>
    </location>
</feature>
<name>A0A5B9W9D9_9BACT</name>
<sequence length="297" mass="31039">MGAEPSSGRPAAWMIAAAFWFATMGALTHAVAPRCDWILIALVRVSCSFVMSASLAAMAGAGLVVWRPRTLWLRSAAGTIGLICTFYALSRLPVADVLTLTNAYPLWIVLMSVHGSPPREVAADLACVLAGVAGVALIQRPHAESAANLAAPVALAASFATAVAMLGLHRLRHVDSRAVVAHFSGLATLVLLAWTALHPALLRRSDMDAVTALVLLGVGLSGTIGQIFLTKAYGAGLPSRVAVLSLTQVLFGMIFDVLIDGRLLGPVSVAGFLLVLGPTAWVTARRGRIRAEPADRP</sequence>
<dbReference type="EMBL" id="CP042997">
    <property type="protein sequence ID" value="QEH36849.1"/>
    <property type="molecule type" value="Genomic_DNA"/>
</dbReference>
<feature type="transmembrane region" description="Helical" evidence="5">
    <location>
        <begin position="38"/>
        <end position="64"/>
    </location>
</feature>
<dbReference type="Proteomes" id="UP000324233">
    <property type="component" value="Chromosome"/>
</dbReference>
<proteinExistence type="predicted"/>
<keyword evidence="2 5" id="KW-0812">Transmembrane</keyword>
<feature type="transmembrane region" description="Helical" evidence="5">
    <location>
        <begin position="265"/>
        <end position="284"/>
    </location>
</feature>
<feature type="transmembrane region" description="Helical" evidence="5">
    <location>
        <begin position="71"/>
        <end position="89"/>
    </location>
</feature>
<gene>
    <name evidence="7" type="ORF">OJF2_54340</name>
</gene>
<evidence type="ECO:0000259" key="6">
    <source>
        <dbReference type="Pfam" id="PF00892"/>
    </source>
</evidence>
<feature type="transmembrane region" description="Helical" evidence="5">
    <location>
        <begin position="178"/>
        <end position="197"/>
    </location>
</feature>
<feature type="transmembrane region" description="Helical" evidence="5">
    <location>
        <begin position="241"/>
        <end position="259"/>
    </location>
</feature>
<dbReference type="InterPro" id="IPR000620">
    <property type="entry name" value="EamA_dom"/>
</dbReference>
<dbReference type="KEGG" id="agv:OJF2_54340"/>
<dbReference type="RefSeq" id="WP_148596487.1">
    <property type="nucleotide sequence ID" value="NZ_CP042997.1"/>
</dbReference>
<feature type="transmembrane region" description="Helical" evidence="5">
    <location>
        <begin position="145"/>
        <end position="166"/>
    </location>
</feature>
<dbReference type="PANTHER" id="PTHR22911">
    <property type="entry name" value="ACYL-MALONYL CONDENSING ENZYME-RELATED"/>
    <property type="match status" value="1"/>
</dbReference>
<protein>
    <submittedName>
        <fullName evidence="7">EamA-like transporter family protein</fullName>
    </submittedName>
</protein>
<evidence type="ECO:0000256" key="4">
    <source>
        <dbReference type="ARBA" id="ARBA00023136"/>
    </source>
</evidence>
<feature type="transmembrane region" description="Helical" evidence="5">
    <location>
        <begin position="209"/>
        <end position="229"/>
    </location>
</feature>
<keyword evidence="8" id="KW-1185">Reference proteome</keyword>
<dbReference type="SUPFAM" id="SSF103481">
    <property type="entry name" value="Multidrug resistance efflux transporter EmrE"/>
    <property type="match status" value="1"/>
</dbReference>